<evidence type="ECO:0000313" key="2">
    <source>
        <dbReference type="EMBL" id="MFC0320753.1"/>
    </source>
</evidence>
<dbReference type="EMBL" id="JBHLWO010000002">
    <property type="protein sequence ID" value="MFC0320753.1"/>
    <property type="molecule type" value="Genomic_DNA"/>
</dbReference>
<organism evidence="2 3">
    <name type="scientific">Olivibacter oleidegradans</name>
    <dbReference type="NCBI Taxonomy" id="760123"/>
    <lineage>
        <taxon>Bacteria</taxon>
        <taxon>Pseudomonadati</taxon>
        <taxon>Bacteroidota</taxon>
        <taxon>Sphingobacteriia</taxon>
        <taxon>Sphingobacteriales</taxon>
        <taxon>Sphingobacteriaceae</taxon>
        <taxon>Olivibacter</taxon>
    </lineage>
</organism>
<proteinExistence type="predicted"/>
<accession>A0ABV6HPB3</accession>
<dbReference type="InterPro" id="IPR041206">
    <property type="entry name" value="HEPN/RES_NTD1"/>
</dbReference>
<gene>
    <name evidence="2" type="ORF">ACFFI0_20675</name>
</gene>
<feature type="domain" description="RES" evidence="1">
    <location>
        <begin position="177"/>
        <end position="332"/>
    </location>
</feature>
<dbReference type="Pfam" id="PF18870">
    <property type="entry name" value="HEPN_RES_NTD1"/>
    <property type="match status" value="1"/>
</dbReference>
<reference evidence="2 3" key="1">
    <citation type="submission" date="2024-09" db="EMBL/GenBank/DDBJ databases">
        <authorList>
            <person name="Sun Q."/>
            <person name="Mori K."/>
        </authorList>
    </citation>
    <scope>NUCLEOTIDE SEQUENCE [LARGE SCALE GENOMIC DNA]</scope>
    <source>
        <strain evidence="2 3">CCM 7765</strain>
    </source>
</reference>
<dbReference type="Pfam" id="PF08808">
    <property type="entry name" value="RES"/>
    <property type="match status" value="1"/>
</dbReference>
<sequence length="344" mass="40298">MKSRVEAQSHEKGNCDFCESKNVSILSCKELSDLFEQLFELYENAPNAEKSLKISRPFILHDHLKTFWPTLFNEQLLKVKDIKYLVNQIGRESAIYSQSLFEEPVELKLFLNGNHDNDDNLELQWDSFAEDIKSNNRFFINEKLDLEVLESTLLRFAKTYPADHLFYRARISESLLDKDNMGKPPAKLTTPGRANPVGIPYLYVSESEDTTLYETRISLHESISIGRFKLNKPLQVISLKNIRHYGPFGIQDLGFDLEEFIRYRPYLLKLEDELSRPVRKQDVQLDYLPTQFLCEYIKSKGFDAIEYRSAMNPTGYNLAIFNDQHLECIDVKFYNITNLKYKWI</sequence>
<evidence type="ECO:0000259" key="1">
    <source>
        <dbReference type="SMART" id="SM00953"/>
    </source>
</evidence>
<name>A0ABV6HPB3_9SPHI</name>
<comment type="caution">
    <text evidence="2">The sequence shown here is derived from an EMBL/GenBank/DDBJ whole genome shotgun (WGS) entry which is preliminary data.</text>
</comment>
<keyword evidence="3" id="KW-1185">Reference proteome</keyword>
<protein>
    <submittedName>
        <fullName evidence="2">RES family NAD+ phosphorylase</fullName>
    </submittedName>
</protein>
<dbReference type="InterPro" id="IPR014914">
    <property type="entry name" value="RES_dom"/>
</dbReference>
<dbReference type="RefSeq" id="WP_377477692.1">
    <property type="nucleotide sequence ID" value="NZ_JBHLWO010000002.1"/>
</dbReference>
<dbReference type="SMART" id="SM00953">
    <property type="entry name" value="RES"/>
    <property type="match status" value="1"/>
</dbReference>
<evidence type="ECO:0000313" key="3">
    <source>
        <dbReference type="Proteomes" id="UP001589774"/>
    </source>
</evidence>
<dbReference type="Proteomes" id="UP001589774">
    <property type="component" value="Unassembled WGS sequence"/>
</dbReference>